<dbReference type="OrthoDB" id="9807193at2"/>
<accession>A0A1C7PBY9</accession>
<dbReference type="InterPro" id="IPR011040">
    <property type="entry name" value="Sialidase"/>
</dbReference>
<evidence type="ECO:0000259" key="2">
    <source>
        <dbReference type="Pfam" id="PF13088"/>
    </source>
</evidence>
<dbReference type="Gene3D" id="2.120.10.10">
    <property type="match status" value="2"/>
</dbReference>
<dbReference type="InterPro" id="IPR036278">
    <property type="entry name" value="Sialidase_sf"/>
</dbReference>
<feature type="signal peptide" evidence="1">
    <location>
        <begin position="1"/>
        <end position="25"/>
    </location>
</feature>
<reference evidence="4" key="1">
    <citation type="submission" date="2016-09" db="EMBL/GenBank/DDBJ databases">
        <authorList>
            <person name="Koehorst J."/>
        </authorList>
    </citation>
    <scope>NUCLEOTIDE SEQUENCE [LARGE SCALE GENOMIC DNA]</scope>
</reference>
<dbReference type="EMBL" id="LT629973">
    <property type="protein sequence ID" value="SEH85134.1"/>
    <property type="molecule type" value="Genomic_DNA"/>
</dbReference>
<dbReference type="AlphaFoldDB" id="A0A1C7PBY9"/>
<evidence type="ECO:0000313" key="4">
    <source>
        <dbReference type="Proteomes" id="UP000176204"/>
    </source>
</evidence>
<feature type="chain" id="PRO_5014266478" evidence="1">
    <location>
        <begin position="26"/>
        <end position="442"/>
    </location>
</feature>
<dbReference type="SUPFAM" id="SSF50939">
    <property type="entry name" value="Sialidases"/>
    <property type="match status" value="1"/>
</dbReference>
<keyword evidence="1" id="KW-0732">Signal</keyword>
<dbReference type="PANTHER" id="PTHR43752">
    <property type="entry name" value="BNR/ASP-BOX REPEAT FAMILY PROTEIN"/>
    <property type="match status" value="1"/>
</dbReference>
<dbReference type="Pfam" id="PF13088">
    <property type="entry name" value="BNR_2"/>
    <property type="match status" value="1"/>
</dbReference>
<dbReference type="STRING" id="1679444.PYTT_1207"/>
<evidence type="ECO:0000256" key="1">
    <source>
        <dbReference type="SAM" id="SignalP"/>
    </source>
</evidence>
<evidence type="ECO:0000313" key="3">
    <source>
        <dbReference type="EMBL" id="SEH85134.1"/>
    </source>
</evidence>
<protein>
    <submittedName>
        <fullName evidence="3">Sialidases</fullName>
    </submittedName>
</protein>
<organism evidence="3 4">
    <name type="scientific">Akkermansia glycaniphila</name>
    <dbReference type="NCBI Taxonomy" id="1679444"/>
    <lineage>
        <taxon>Bacteria</taxon>
        <taxon>Pseudomonadati</taxon>
        <taxon>Verrucomicrobiota</taxon>
        <taxon>Verrucomicrobiia</taxon>
        <taxon>Verrucomicrobiales</taxon>
        <taxon>Akkermansiaceae</taxon>
        <taxon>Akkermansia</taxon>
    </lineage>
</organism>
<gene>
    <name evidence="3" type="ORF">PYTT_1207</name>
</gene>
<dbReference type="PANTHER" id="PTHR43752:SF2">
    <property type="entry name" value="BNR_ASP-BOX REPEAT FAMILY PROTEIN"/>
    <property type="match status" value="1"/>
</dbReference>
<dbReference type="Proteomes" id="UP000176204">
    <property type="component" value="Chromosome I"/>
</dbReference>
<dbReference type="RefSeq" id="WP_067776215.1">
    <property type="nucleotide sequence ID" value="NZ_LIGX01000026.1"/>
</dbReference>
<dbReference type="CDD" id="cd15482">
    <property type="entry name" value="Sialidase_non-viral"/>
    <property type="match status" value="1"/>
</dbReference>
<proteinExistence type="predicted"/>
<dbReference type="KEGG" id="agl:PYTT_1207"/>
<keyword evidence="4" id="KW-1185">Reference proteome</keyword>
<sequence>MSFHSLSRNVLLSAAVVLTTTVSFAAEQASAPVSVYDGYSIPIVDLNGRDDMHVVVDKEKGQYLGHPTTLLLKDGKSIVCVYPKGHGSGPVVMKVSKDGGRTWGDRLPVPESWKTSREVPTLYRTVDATGKERLLMFSGRQGGTMKTKERNRVAVSEDEGKTWSELMPIPQQPAGIVAMSDLVPLKTGKGHYMASYHVNSSGEDAKGKFHTLELCVVFTEDGGVTWSAPQVVFPGARDLHLCEAGIVRSPDGKSIALLLRENSRNHGSQIMISQDEGKTWSVPKELPAALAGDRHQALELPDGRMLIQFRDASPTKKADFNESPTAGDWVGWVGTWDDLVQGKEGQYRIRLKDNKNGWDTAYPAAELLPDGTIVCTTYGHFDRGEAAYVLCTRFRIQDTDKMAETVMKGPRPVIHNDLGKGDVVFDPNNPDEINAKLKNARK</sequence>
<feature type="domain" description="Sialidase" evidence="2">
    <location>
        <begin position="120"/>
        <end position="308"/>
    </location>
</feature>
<name>A0A1C7PBY9_9BACT</name>